<accession>A0A6A5BL55</accession>
<protein>
    <recommendedName>
        <fullName evidence="3">DUF4116 domain-containing protein</fullName>
    </recommendedName>
</protein>
<evidence type="ECO:0008006" key="3">
    <source>
        <dbReference type="Google" id="ProtNLM"/>
    </source>
</evidence>
<dbReference type="RefSeq" id="XP_044560305.1">
    <property type="nucleotide sequence ID" value="XM_044709126.1"/>
</dbReference>
<evidence type="ECO:0000313" key="1">
    <source>
        <dbReference type="EMBL" id="KAF0975592.1"/>
    </source>
</evidence>
<dbReference type="VEuPathDB" id="AmoebaDB:FDP41_005586"/>
<dbReference type="VEuPathDB" id="AmoebaDB:NF0023730"/>
<dbReference type="OrthoDB" id="10333450at2759"/>
<reference evidence="1 2" key="1">
    <citation type="journal article" date="2019" name="Sci. Rep.">
        <title>Nanopore sequencing improves the draft genome of the human pathogenic amoeba Naegleria fowleri.</title>
        <authorList>
            <person name="Liechti N."/>
            <person name="Schurch N."/>
            <person name="Bruggmann R."/>
            <person name="Wittwer M."/>
        </authorList>
    </citation>
    <scope>NUCLEOTIDE SEQUENCE [LARGE SCALE GENOMIC DNA]</scope>
    <source>
        <strain evidence="1 2">ATCC 30894</strain>
    </source>
</reference>
<dbReference type="OMA" id="CYTHISE"/>
<gene>
    <name evidence="1" type="ORF">FDP41_005586</name>
</gene>
<organism evidence="1 2">
    <name type="scientific">Naegleria fowleri</name>
    <name type="common">Brain eating amoeba</name>
    <dbReference type="NCBI Taxonomy" id="5763"/>
    <lineage>
        <taxon>Eukaryota</taxon>
        <taxon>Discoba</taxon>
        <taxon>Heterolobosea</taxon>
        <taxon>Tetramitia</taxon>
        <taxon>Eutetramitia</taxon>
        <taxon>Vahlkampfiidae</taxon>
        <taxon>Naegleria</taxon>
    </lineage>
</organism>
<dbReference type="Proteomes" id="UP000444721">
    <property type="component" value="Unassembled WGS sequence"/>
</dbReference>
<evidence type="ECO:0000313" key="2">
    <source>
        <dbReference type="Proteomes" id="UP000444721"/>
    </source>
</evidence>
<proteinExistence type="predicted"/>
<name>A0A6A5BL55_NAEFO</name>
<dbReference type="EMBL" id="VFQX01000044">
    <property type="protein sequence ID" value="KAF0975592.1"/>
    <property type="molecule type" value="Genomic_DNA"/>
</dbReference>
<keyword evidence="2" id="KW-1185">Reference proteome</keyword>
<dbReference type="VEuPathDB" id="AmoebaDB:NfTy_067340"/>
<comment type="caution">
    <text evidence="1">The sequence shown here is derived from an EMBL/GenBank/DDBJ whole genome shotgun (WGS) entry which is preliminary data.</text>
</comment>
<dbReference type="GeneID" id="68112804"/>
<dbReference type="AlphaFoldDB" id="A0A6A5BL55"/>
<sequence length="757" mass="88726">MFSINPSNSKQSVDDDEDFVFNLTDFEFNTNLAETIQESRPDFSKSIQYQHHDEVSDHHANQQQHLSEDYWLYISEFIPLYDFNRFSLVCTAFAEILTYNRRYLVLKKISKDFKKVFMSSPDLNADSIITLTVERSPSDDPNFSKALQFDIFDFLIRTGKYQRNLFRYFKPDYYDSSFEMNDDMYLRPLQQDVILDCIDDFKYAPARLLDDKDFILKKAFKVSRESPNCYILLSTRLRSDKEVMIAAMKHNGALLNNLPYGVTIDHDILKAALSCNLSRNQLVYHHYSGGLAFSRLTRHVLYYYFSRGEMIDREILHFALKKEKLSVLKELVELTKLPKDIMLDALQVAFFILKNYKLAYQLLEKYFYAHCMVNMERGENSYSLEPYAYYFNNFGEPIDGMEFYPPFRKWSMMEVVERLTEKDHAYFAFFTCSKTLSAPTILYMMKYMKSGRMTPALAKNVLTKTLESKCVDEIAKKLALELVTFAFGDKVLVKKMISMYPGLFSSLPEDLKTDSSIIQASLPYSLALVPENARTEEFYLQLWNKKARLFFKWKREHPKMVHDVLFSINAETGKLILRDHVTKYSNFLRYLYTSHFDGISSIEEVISPSQVAALVRSSKTGYIRSTIGFPHMSKDEVAIELVKKSAHTHFMLLNNVNPDLVVPLITKQFIIHVTYTYNCYFSTRLVHLLWDRDMIILKKIFERTERERLNKEIAESLAELVRNEFEKLVELSKACPSSLQYFSKEIQEQINQALENH</sequence>